<dbReference type="Pfam" id="PF00149">
    <property type="entry name" value="Metallophos"/>
    <property type="match status" value="1"/>
</dbReference>
<dbReference type="InterPro" id="IPR029052">
    <property type="entry name" value="Metallo-depent_PP-like"/>
</dbReference>
<dbReference type="Gene3D" id="3.60.21.10">
    <property type="match status" value="1"/>
</dbReference>
<keyword evidence="1" id="KW-0812">Transmembrane</keyword>
<organism evidence="4 5">
    <name type="scientific">Schistosoma margrebowiei</name>
    <dbReference type="NCBI Taxonomy" id="48269"/>
    <lineage>
        <taxon>Eukaryota</taxon>
        <taxon>Metazoa</taxon>
        <taxon>Spiralia</taxon>
        <taxon>Lophotrochozoa</taxon>
        <taxon>Platyhelminthes</taxon>
        <taxon>Trematoda</taxon>
        <taxon>Digenea</taxon>
        <taxon>Strigeidida</taxon>
        <taxon>Schistosomatoidea</taxon>
        <taxon>Schistosomatidae</taxon>
        <taxon>Schistosoma</taxon>
    </lineage>
</organism>
<protein>
    <recommendedName>
        <fullName evidence="6">Calcineurin-like phosphoesterase domain-containing protein</fullName>
    </recommendedName>
</protein>
<dbReference type="AlphaFoldDB" id="A0AA84ZZ05"/>
<dbReference type="SUPFAM" id="SSF56300">
    <property type="entry name" value="Metallo-dependent phosphatases"/>
    <property type="match status" value="1"/>
</dbReference>
<reference evidence="5" key="1">
    <citation type="submission" date="2023-11" db="UniProtKB">
        <authorList>
            <consortium name="WormBaseParasite"/>
        </authorList>
    </citation>
    <scope>IDENTIFICATION</scope>
</reference>
<dbReference type="PANTHER" id="PTHR14795:SF0">
    <property type="entry name" value="TRANSMEMBRANE PROTEIN 62"/>
    <property type="match status" value="1"/>
</dbReference>
<name>A0AA84ZZ05_9TREM</name>
<evidence type="ECO:0000259" key="3">
    <source>
        <dbReference type="Pfam" id="PF24384"/>
    </source>
</evidence>
<dbReference type="Proteomes" id="UP000050790">
    <property type="component" value="Unassembled WGS sequence"/>
</dbReference>
<dbReference type="PROSITE" id="PS51257">
    <property type="entry name" value="PROKAR_LIPOPROTEIN"/>
    <property type="match status" value="1"/>
</dbReference>
<evidence type="ECO:0000313" key="4">
    <source>
        <dbReference type="Proteomes" id="UP000050790"/>
    </source>
</evidence>
<dbReference type="InterPro" id="IPR004843">
    <property type="entry name" value="Calcineurin-like_PHP"/>
</dbReference>
<evidence type="ECO:0008006" key="6">
    <source>
        <dbReference type="Google" id="ProtNLM"/>
    </source>
</evidence>
<proteinExistence type="predicted"/>
<evidence type="ECO:0000313" key="5">
    <source>
        <dbReference type="WBParaSite" id="SMRG1_54670.1"/>
    </source>
</evidence>
<dbReference type="Pfam" id="PF24384">
    <property type="entry name" value="Ig_TMM62"/>
    <property type="match status" value="1"/>
</dbReference>
<keyword evidence="1" id="KW-1133">Transmembrane helix</keyword>
<feature type="transmembrane region" description="Helical" evidence="1">
    <location>
        <begin position="498"/>
        <end position="521"/>
    </location>
</feature>
<dbReference type="GO" id="GO:0016787">
    <property type="term" value="F:hydrolase activity"/>
    <property type="evidence" value="ECO:0007669"/>
    <property type="project" value="InterPro"/>
</dbReference>
<evidence type="ECO:0000256" key="1">
    <source>
        <dbReference type="SAM" id="Phobius"/>
    </source>
</evidence>
<sequence length="672" mass="76755">MLLRRSSVFFSILVSCWSYVFINSLSLSGSVAFEVRSFLHDDMVVDDGAHNVFWFVHITDLHFSEFGSKDRQMDFLEFCSTHIPVIRPEVVIASGDITDGKGKTFSSSLQNPEEWRDYSSLLKQSGVLNLTKWLDVRGNHDSFDVPLFGGYGDYYSQFGVRGGSSSKSHIFKLVKPYGQYSFISIDLSTEPGLKWPLNFFGSFNLNVKRQLLKSIDEAKDSNQTFVFGHYPTSTVVSSDSNLGTVIGDSAFAYLCGHLHTLFGLAKKMYFLQPQGYWEWELGDWRENRYYRIVAVDNDLVSFVDVRKLSLNDSSKEWPIILITNPKNANFLLPKKEPFHRIEFSTHIRILVWSLSPILRVSVSIDGIHQGFAEPANSLESGNSTPLYVLPWNTSQWSTNPYAFHVIEVTARDVNNNQRTVVQSFSLRNRAVFPIGFLSKFLVANSMSVSVSALYYTLWITVFTFVVSPLLIRRLNLLVHLFRTRLGRGMYQISSTKKLLLPILVFMVYQVSCPLFMGYLVADKFGFVFSFGIYIDGIYIPERLTYVLAESQLFGFGLYLLFFTYYCGHQQYDPIYPLSSGEPLEQYSNSVYKDDIHSNALCIRLPKICFSPSLLIITVIYISLHLVLTFIFIWLPYGFVVRLLSPGLVIPVCVACILYIYCPRPNHVKHCIQ</sequence>
<feature type="domain" description="Calcineurin-like phosphoesterase" evidence="2">
    <location>
        <begin position="54"/>
        <end position="260"/>
    </location>
</feature>
<feature type="transmembrane region" description="Helical" evidence="1">
    <location>
        <begin position="550"/>
        <end position="567"/>
    </location>
</feature>
<feature type="transmembrane region" description="Helical" evidence="1">
    <location>
        <begin position="452"/>
        <end position="471"/>
    </location>
</feature>
<accession>A0AA84ZZ05</accession>
<feature type="transmembrane region" description="Helical" evidence="1">
    <location>
        <begin position="642"/>
        <end position="661"/>
    </location>
</feature>
<dbReference type="PANTHER" id="PTHR14795">
    <property type="entry name" value="HELICASE RELATED"/>
    <property type="match status" value="1"/>
</dbReference>
<feature type="transmembrane region" description="Helical" evidence="1">
    <location>
        <begin position="613"/>
        <end position="636"/>
    </location>
</feature>
<evidence type="ECO:0000259" key="2">
    <source>
        <dbReference type="Pfam" id="PF00149"/>
    </source>
</evidence>
<keyword evidence="1" id="KW-0472">Membrane</keyword>
<dbReference type="InterPro" id="IPR056229">
    <property type="entry name" value="Ig_TMM62"/>
</dbReference>
<feature type="domain" description="TMEM62 Ig-like" evidence="3">
    <location>
        <begin position="315"/>
        <end position="427"/>
    </location>
</feature>
<dbReference type="WBParaSite" id="SMRG1_54670.1">
    <property type="protein sequence ID" value="SMRG1_54670.1"/>
    <property type="gene ID" value="SMRG1_54670"/>
</dbReference>